<protein>
    <submittedName>
        <fullName evidence="2">Uncharacterized protein</fullName>
    </submittedName>
</protein>
<accession>A0A8H7ZSY0</accession>
<feature type="region of interest" description="Disordered" evidence="1">
    <location>
        <begin position="1"/>
        <end position="23"/>
    </location>
</feature>
<evidence type="ECO:0000313" key="2">
    <source>
        <dbReference type="EMBL" id="KAG5458787.1"/>
    </source>
</evidence>
<feature type="compositionally biased region" description="Polar residues" evidence="1">
    <location>
        <begin position="1"/>
        <end position="12"/>
    </location>
</feature>
<evidence type="ECO:0000313" key="3">
    <source>
        <dbReference type="Proteomes" id="UP000673691"/>
    </source>
</evidence>
<name>A0A8H7ZSY0_9FUNG</name>
<dbReference type="EMBL" id="JAEFCI010007920">
    <property type="protein sequence ID" value="KAG5458787.1"/>
    <property type="molecule type" value="Genomic_DNA"/>
</dbReference>
<gene>
    <name evidence="2" type="ORF">BJ554DRAFT_928</name>
</gene>
<proteinExistence type="predicted"/>
<dbReference type="Proteomes" id="UP000673691">
    <property type="component" value="Unassembled WGS sequence"/>
</dbReference>
<sequence length="87" mass="9493">MGGGNCQKTYSATPRRLGQEKNQSCTLKQLKDVTSAARPSLSNAKSTCVRIQAKQISGSRNPNEDILPNHGYYATDIRRAARKRGGN</sequence>
<dbReference type="AlphaFoldDB" id="A0A8H7ZSY0"/>
<organism evidence="2 3">
    <name type="scientific">Olpidium bornovanus</name>
    <dbReference type="NCBI Taxonomy" id="278681"/>
    <lineage>
        <taxon>Eukaryota</taxon>
        <taxon>Fungi</taxon>
        <taxon>Fungi incertae sedis</taxon>
        <taxon>Olpidiomycota</taxon>
        <taxon>Olpidiomycotina</taxon>
        <taxon>Olpidiomycetes</taxon>
        <taxon>Olpidiales</taxon>
        <taxon>Olpidiaceae</taxon>
        <taxon>Olpidium</taxon>
    </lineage>
</organism>
<reference evidence="2 3" key="1">
    <citation type="journal article" name="Sci. Rep.">
        <title>Genome-scale phylogenetic analyses confirm Olpidium as the closest living zoosporic fungus to the non-flagellated, terrestrial fungi.</title>
        <authorList>
            <person name="Chang Y."/>
            <person name="Rochon D."/>
            <person name="Sekimoto S."/>
            <person name="Wang Y."/>
            <person name="Chovatia M."/>
            <person name="Sandor L."/>
            <person name="Salamov A."/>
            <person name="Grigoriev I.V."/>
            <person name="Stajich J.E."/>
            <person name="Spatafora J.W."/>
        </authorList>
    </citation>
    <scope>NUCLEOTIDE SEQUENCE [LARGE SCALE GENOMIC DNA]</scope>
    <source>
        <strain evidence="2">S191</strain>
    </source>
</reference>
<comment type="caution">
    <text evidence="2">The sequence shown here is derived from an EMBL/GenBank/DDBJ whole genome shotgun (WGS) entry which is preliminary data.</text>
</comment>
<keyword evidence="3" id="KW-1185">Reference proteome</keyword>
<evidence type="ECO:0000256" key="1">
    <source>
        <dbReference type="SAM" id="MobiDB-lite"/>
    </source>
</evidence>